<dbReference type="EMBL" id="JAGFBS010000001">
    <property type="protein sequence ID" value="KAG6381953.1"/>
    <property type="molecule type" value="Genomic_DNA"/>
</dbReference>
<dbReference type="PROSITE" id="PS50217">
    <property type="entry name" value="BZIP"/>
    <property type="match status" value="1"/>
</dbReference>
<sequence>MLVQSPVSPSQPMSRPHINIPESALVSPGDMTWDNQRSYSADAIDVVTWNYYTLPPSPPASVSSHTEDSPQLDTKAIRPRFTSETQSESDQRQCLPTNQVFDLEDPSSSSSVSPPPRQLALSSDNGPPLKKSFSMIGGVKKGRGERITTKDFVPPDVSGLSKREARLLKNRAAAFLSRQRKREEFEAMEIRVKELEEENSRLHTLAEKGSKCDDLLSNLEQLRMRLSVAEKRERELTVELANRTAANLAVKTESHDSNLSPISYSSYGAIGQSSIISIMTSLTEESLLSSLPSLLSLPSQTSLPITFSIPLTDSSSTRPDINNDRPRYGYGGVGYHSNSADPESSGKMGISGEFTEGRQFDMDGYHCLGSFAISFDASLSEDGRSTVRVHVSERISKAAIHGGKQRTPSLASWPGGDGSFASTCYASPPLSARVNIPSPGGIDHLGVFTDTGSVQPRMGFDTRLMSSGYTPFGQHDSEQSFDYYPGLILE</sequence>
<dbReference type="Gene3D" id="1.20.5.170">
    <property type="match status" value="1"/>
</dbReference>
<dbReference type="SUPFAM" id="SSF57959">
    <property type="entry name" value="Leucine zipper domain"/>
    <property type="match status" value="1"/>
</dbReference>
<dbReference type="Pfam" id="PF00170">
    <property type="entry name" value="bZIP_1"/>
    <property type="match status" value="1"/>
</dbReference>
<feature type="compositionally biased region" description="Low complexity" evidence="2">
    <location>
        <begin position="1"/>
        <end position="12"/>
    </location>
</feature>
<keyword evidence="1" id="KW-0175">Coiled coil</keyword>
<dbReference type="InterPro" id="IPR004827">
    <property type="entry name" value="bZIP"/>
</dbReference>
<feature type="compositionally biased region" description="Polar residues" evidence="2">
    <location>
        <begin position="60"/>
        <end position="72"/>
    </location>
</feature>
<dbReference type="AlphaFoldDB" id="A0A8I3AE17"/>
<proteinExistence type="predicted"/>
<dbReference type="GO" id="GO:0003700">
    <property type="term" value="F:DNA-binding transcription factor activity"/>
    <property type="evidence" value="ECO:0007669"/>
    <property type="project" value="InterPro"/>
</dbReference>
<reference evidence="4" key="1">
    <citation type="submission" date="2021-03" db="EMBL/GenBank/DDBJ databases">
        <title>Evolutionary innovations through gain and loss of genes in the ectomycorrhizal Boletales.</title>
        <authorList>
            <person name="Wu G."/>
            <person name="Miyauchi S."/>
            <person name="Morin E."/>
            <person name="Yang Z.-L."/>
            <person name="Xu J."/>
            <person name="Martin F.M."/>
        </authorList>
    </citation>
    <scope>NUCLEOTIDE SEQUENCE</scope>
    <source>
        <strain evidence="4">BR01</strain>
    </source>
</reference>
<accession>A0A8I3AE17</accession>
<comment type="caution">
    <text evidence="4">The sequence shown here is derived from an EMBL/GenBank/DDBJ whole genome shotgun (WGS) entry which is preliminary data.</text>
</comment>
<feature type="coiled-coil region" evidence="1">
    <location>
        <begin position="178"/>
        <end position="239"/>
    </location>
</feature>
<dbReference type="CDD" id="cd14812">
    <property type="entry name" value="bZIP_u3"/>
    <property type="match status" value="1"/>
</dbReference>
<evidence type="ECO:0000256" key="2">
    <source>
        <dbReference type="SAM" id="MobiDB-lite"/>
    </source>
</evidence>
<evidence type="ECO:0000313" key="5">
    <source>
        <dbReference type="Proteomes" id="UP000683000"/>
    </source>
</evidence>
<feature type="region of interest" description="Disordered" evidence="2">
    <location>
        <begin position="55"/>
        <end position="74"/>
    </location>
</feature>
<name>A0A8I3AE17_9AGAM</name>
<keyword evidence="5" id="KW-1185">Reference proteome</keyword>
<feature type="region of interest" description="Disordered" evidence="2">
    <location>
        <begin position="101"/>
        <end position="131"/>
    </location>
</feature>
<dbReference type="Proteomes" id="UP000683000">
    <property type="component" value="Unassembled WGS sequence"/>
</dbReference>
<protein>
    <recommendedName>
        <fullName evidence="3">BZIP domain-containing protein</fullName>
    </recommendedName>
</protein>
<gene>
    <name evidence="4" type="ORF">JVT61DRAFT_579</name>
</gene>
<organism evidence="4 5">
    <name type="scientific">Boletus reticuloceps</name>
    <dbReference type="NCBI Taxonomy" id="495285"/>
    <lineage>
        <taxon>Eukaryota</taxon>
        <taxon>Fungi</taxon>
        <taxon>Dikarya</taxon>
        <taxon>Basidiomycota</taxon>
        <taxon>Agaricomycotina</taxon>
        <taxon>Agaricomycetes</taxon>
        <taxon>Agaricomycetidae</taxon>
        <taxon>Boletales</taxon>
        <taxon>Boletineae</taxon>
        <taxon>Boletaceae</taxon>
        <taxon>Boletoideae</taxon>
        <taxon>Boletus</taxon>
    </lineage>
</organism>
<evidence type="ECO:0000256" key="1">
    <source>
        <dbReference type="SAM" id="Coils"/>
    </source>
</evidence>
<evidence type="ECO:0000313" key="4">
    <source>
        <dbReference type="EMBL" id="KAG6381953.1"/>
    </source>
</evidence>
<dbReference type="InterPro" id="IPR046347">
    <property type="entry name" value="bZIP_sf"/>
</dbReference>
<dbReference type="OrthoDB" id="674948at2759"/>
<dbReference type="SMART" id="SM00338">
    <property type="entry name" value="BRLZ"/>
    <property type="match status" value="1"/>
</dbReference>
<feature type="domain" description="BZIP" evidence="3">
    <location>
        <begin position="160"/>
        <end position="202"/>
    </location>
</feature>
<evidence type="ECO:0000259" key="3">
    <source>
        <dbReference type="PROSITE" id="PS50217"/>
    </source>
</evidence>
<feature type="region of interest" description="Disordered" evidence="2">
    <location>
        <begin position="1"/>
        <end position="23"/>
    </location>
</feature>